<evidence type="ECO:0000313" key="3">
    <source>
        <dbReference type="Proteomes" id="UP001497516"/>
    </source>
</evidence>
<name>A0AAV2DCJ5_9ROSI</name>
<gene>
    <name evidence="2" type="ORF">LTRI10_LOCUS13650</name>
</gene>
<dbReference type="Proteomes" id="UP001497516">
    <property type="component" value="Chromosome 2"/>
</dbReference>
<sequence>MTGRSWIGLSDGWLLTWIPGSDANLIHPFTGFKIDLPPLSRCIDDNDSVSPEDRFIAKAVVTGSPWIDGCVNPNCVVVVALVGWNSALWSCKLADLVVDGDGNKMEKVKVPLERGGSDEVCIRRHCLSQGECLCYELDWENLPH</sequence>
<dbReference type="EMBL" id="OZ034815">
    <property type="protein sequence ID" value="CAL1371594.1"/>
    <property type="molecule type" value="Genomic_DNA"/>
</dbReference>
<dbReference type="InterPro" id="IPR005174">
    <property type="entry name" value="KIB1-4_b-propeller"/>
</dbReference>
<protein>
    <recommendedName>
        <fullName evidence="1">KIB1-4 beta-propeller domain-containing protein</fullName>
    </recommendedName>
</protein>
<reference evidence="2 3" key="1">
    <citation type="submission" date="2024-04" db="EMBL/GenBank/DDBJ databases">
        <authorList>
            <person name="Fracassetti M."/>
        </authorList>
    </citation>
    <scope>NUCLEOTIDE SEQUENCE [LARGE SCALE GENOMIC DNA]</scope>
</reference>
<keyword evidence="3" id="KW-1185">Reference proteome</keyword>
<evidence type="ECO:0000313" key="2">
    <source>
        <dbReference type="EMBL" id="CAL1371594.1"/>
    </source>
</evidence>
<accession>A0AAV2DCJ5</accession>
<evidence type="ECO:0000259" key="1">
    <source>
        <dbReference type="Pfam" id="PF03478"/>
    </source>
</evidence>
<proteinExistence type="predicted"/>
<dbReference type="Pfam" id="PF03478">
    <property type="entry name" value="Beta-prop_KIB1-4"/>
    <property type="match status" value="1"/>
</dbReference>
<dbReference type="AlphaFoldDB" id="A0AAV2DCJ5"/>
<feature type="domain" description="KIB1-4 beta-propeller" evidence="1">
    <location>
        <begin position="2"/>
        <end position="95"/>
    </location>
</feature>
<organism evidence="2 3">
    <name type="scientific">Linum trigynum</name>
    <dbReference type="NCBI Taxonomy" id="586398"/>
    <lineage>
        <taxon>Eukaryota</taxon>
        <taxon>Viridiplantae</taxon>
        <taxon>Streptophyta</taxon>
        <taxon>Embryophyta</taxon>
        <taxon>Tracheophyta</taxon>
        <taxon>Spermatophyta</taxon>
        <taxon>Magnoliopsida</taxon>
        <taxon>eudicotyledons</taxon>
        <taxon>Gunneridae</taxon>
        <taxon>Pentapetalae</taxon>
        <taxon>rosids</taxon>
        <taxon>fabids</taxon>
        <taxon>Malpighiales</taxon>
        <taxon>Linaceae</taxon>
        <taxon>Linum</taxon>
    </lineage>
</organism>